<feature type="active site" description="Charge relay system" evidence="2">
    <location>
        <position position="230"/>
    </location>
</feature>
<feature type="domain" description="Acyl-CoA thioester hydrolase/bile acid-CoA amino acid N-acetyltransferase" evidence="3">
    <location>
        <begin position="16"/>
        <end position="139"/>
    </location>
</feature>
<proteinExistence type="inferred from homology"/>
<dbReference type="InterPro" id="IPR006862">
    <property type="entry name" value="Thio_Ohase/aa_AcTrfase"/>
</dbReference>
<dbReference type="Pfam" id="PF04775">
    <property type="entry name" value="Bile_Hydr_Trans"/>
    <property type="match status" value="1"/>
</dbReference>
<dbReference type="Pfam" id="PF08840">
    <property type="entry name" value="BAAT_C"/>
    <property type="match status" value="1"/>
</dbReference>
<dbReference type="InterPro" id="IPR016662">
    <property type="entry name" value="Acyl-CoA_thioEstase_long-chain"/>
</dbReference>
<dbReference type="AlphaFoldDB" id="R7UC03"/>
<evidence type="ECO:0000256" key="2">
    <source>
        <dbReference type="PIRSR" id="PIRSR016521-1"/>
    </source>
</evidence>
<feature type="domain" description="BAAT/Acyl-CoA thioester hydrolase C-terminal" evidence="4">
    <location>
        <begin position="202"/>
        <end position="406"/>
    </location>
</feature>
<reference evidence="5 7" key="2">
    <citation type="journal article" date="2013" name="Nature">
        <title>Insights into bilaterian evolution from three spiralian genomes.</title>
        <authorList>
            <person name="Simakov O."/>
            <person name="Marletaz F."/>
            <person name="Cho S.J."/>
            <person name="Edsinger-Gonzales E."/>
            <person name="Havlak P."/>
            <person name="Hellsten U."/>
            <person name="Kuo D.H."/>
            <person name="Larsson T."/>
            <person name="Lv J."/>
            <person name="Arendt D."/>
            <person name="Savage R."/>
            <person name="Osoegawa K."/>
            <person name="de Jong P."/>
            <person name="Grimwood J."/>
            <person name="Chapman J.A."/>
            <person name="Shapiro H."/>
            <person name="Aerts A."/>
            <person name="Otillar R.P."/>
            <person name="Terry A.Y."/>
            <person name="Boore J.L."/>
            <person name="Grigoriev I.V."/>
            <person name="Lindberg D.R."/>
            <person name="Seaver E.C."/>
            <person name="Weisblat D.A."/>
            <person name="Putnam N.H."/>
            <person name="Rokhsar D.S."/>
        </authorList>
    </citation>
    <scope>NUCLEOTIDE SEQUENCE</scope>
    <source>
        <strain evidence="5 7">I ESC-2004</strain>
    </source>
</reference>
<dbReference type="FunFam" id="3.40.50.1820:FF:000024">
    <property type="entry name" value="acyl-coenzyme A thioesterase 4"/>
    <property type="match status" value="1"/>
</dbReference>
<dbReference type="GO" id="GO:0006637">
    <property type="term" value="P:acyl-CoA metabolic process"/>
    <property type="evidence" value="ECO:0007669"/>
    <property type="project" value="InterPro"/>
</dbReference>
<reference evidence="7" key="1">
    <citation type="submission" date="2012-12" db="EMBL/GenBank/DDBJ databases">
        <authorList>
            <person name="Hellsten U."/>
            <person name="Grimwood J."/>
            <person name="Chapman J.A."/>
            <person name="Shapiro H."/>
            <person name="Aerts A."/>
            <person name="Otillar R.P."/>
            <person name="Terry A.Y."/>
            <person name="Boore J.L."/>
            <person name="Simakov O."/>
            <person name="Marletaz F."/>
            <person name="Cho S.-J."/>
            <person name="Edsinger-Gonzales E."/>
            <person name="Havlak P."/>
            <person name="Kuo D.-H."/>
            <person name="Larsson T."/>
            <person name="Lv J."/>
            <person name="Arendt D."/>
            <person name="Savage R."/>
            <person name="Osoegawa K."/>
            <person name="de Jong P."/>
            <person name="Lindberg D.R."/>
            <person name="Seaver E.C."/>
            <person name="Weisblat D.A."/>
            <person name="Putnam N.H."/>
            <person name="Grigoriev I.V."/>
            <person name="Rokhsar D.S."/>
        </authorList>
    </citation>
    <scope>NUCLEOTIDE SEQUENCE</scope>
    <source>
        <strain evidence="7">I ESC-2004</strain>
    </source>
</reference>
<organism evidence="5">
    <name type="scientific">Capitella teleta</name>
    <name type="common">Polychaete worm</name>
    <dbReference type="NCBI Taxonomy" id="283909"/>
    <lineage>
        <taxon>Eukaryota</taxon>
        <taxon>Metazoa</taxon>
        <taxon>Spiralia</taxon>
        <taxon>Lophotrochozoa</taxon>
        <taxon>Annelida</taxon>
        <taxon>Polychaeta</taxon>
        <taxon>Sedentaria</taxon>
        <taxon>Scolecida</taxon>
        <taxon>Capitellidae</taxon>
        <taxon>Capitella</taxon>
    </lineage>
</organism>
<evidence type="ECO:0000259" key="4">
    <source>
        <dbReference type="Pfam" id="PF08840"/>
    </source>
</evidence>
<reference evidence="6" key="3">
    <citation type="submission" date="2015-06" db="UniProtKB">
        <authorList>
            <consortium name="EnsemblMetazoa"/>
        </authorList>
    </citation>
    <scope>IDENTIFICATION</scope>
</reference>
<dbReference type="EnsemblMetazoa" id="CapteT169392">
    <property type="protein sequence ID" value="CapteP169392"/>
    <property type="gene ID" value="CapteG169392"/>
</dbReference>
<dbReference type="PANTHER" id="PTHR10824:SF4">
    <property type="entry name" value="ACYL-COENZYME A THIOESTERASE 1-LIKE"/>
    <property type="match status" value="1"/>
</dbReference>
<name>R7UC03_CAPTE</name>
<accession>R7UC03</accession>
<dbReference type="Proteomes" id="UP000014760">
    <property type="component" value="Unassembled WGS sequence"/>
</dbReference>
<evidence type="ECO:0008006" key="8">
    <source>
        <dbReference type="Google" id="ProtNLM"/>
    </source>
</evidence>
<dbReference type="PIRSF" id="PIRSF016521">
    <property type="entry name" value="Acyl-CoA_hydro"/>
    <property type="match status" value="1"/>
</dbReference>
<dbReference type="InterPro" id="IPR029058">
    <property type="entry name" value="AB_hydrolase_fold"/>
</dbReference>
<dbReference type="STRING" id="283909.R7UC03"/>
<keyword evidence="7" id="KW-1185">Reference proteome</keyword>
<evidence type="ECO:0000259" key="3">
    <source>
        <dbReference type="Pfam" id="PF04775"/>
    </source>
</evidence>
<dbReference type="Gene3D" id="3.40.50.1820">
    <property type="entry name" value="alpha/beta hydrolase"/>
    <property type="match status" value="1"/>
</dbReference>
<evidence type="ECO:0000256" key="1">
    <source>
        <dbReference type="ARBA" id="ARBA00006538"/>
    </source>
</evidence>
<dbReference type="GO" id="GO:0047617">
    <property type="term" value="F:fatty acyl-CoA hydrolase activity"/>
    <property type="evidence" value="ECO:0007669"/>
    <property type="project" value="TreeGrafter"/>
</dbReference>
<evidence type="ECO:0000313" key="6">
    <source>
        <dbReference type="EnsemblMetazoa" id="CapteP169392"/>
    </source>
</evidence>
<dbReference type="InterPro" id="IPR014940">
    <property type="entry name" value="BAAT_C"/>
</dbReference>
<gene>
    <name evidence="5" type="ORF">CAPTEDRAFT_169392</name>
</gene>
<dbReference type="PANTHER" id="PTHR10824">
    <property type="entry name" value="ACYL-COENZYME A THIOESTERASE-RELATED"/>
    <property type="match status" value="1"/>
</dbReference>
<evidence type="ECO:0000313" key="5">
    <source>
        <dbReference type="EMBL" id="ELU00797.1"/>
    </source>
</evidence>
<protein>
    <recommendedName>
        <fullName evidence="8">BAAT/Acyl-CoA thioester hydrolase C-terminal domain-containing protein</fullName>
    </recommendedName>
</protein>
<dbReference type="EMBL" id="AMQN01009586">
    <property type="status" value="NOT_ANNOTATED_CDS"/>
    <property type="molecule type" value="Genomic_DNA"/>
</dbReference>
<dbReference type="OrthoDB" id="6347013at2759"/>
<dbReference type="InterPro" id="IPR042490">
    <property type="entry name" value="Thio_Ohase/BAAT_N"/>
</dbReference>
<sequence>MSSVYLTVNPKSSLFDEDVSICVHGLQPHQKVQLRAELVENGDTMESFAQYTSDHMGSIDLSRLASEGGTYEGKSSMMGLFWSLEPAPNQRPGIRLMKKNVTTPLRMSISVLGDDDSVLASESCERWFLASGVQRVNVRNGRLRGTMFIPQGNGPFPGVIDLYGTSGGLIEYRAALLASKGFVTFALAYFGFDDLPKWINLDMEYFEEGIDFLQQHPKVSKGGIGAIGISKGSDIATYMSIINPMVKAVVRLNGAQYLNTGVHRFQGEEIPSIDLATEYIETMEDGSLNFKQCYIHSEQESDLVFEIEKSKAQFLMVAGEDDLMTTPWHQSKLIDRLVAHGKNNYTLLSYPGAGHLLEPPCSPHCGHSYHRLTGTSIAYGGEKVAHVRAQEHMWPRIISFFHRNLGSGLKSQL</sequence>
<dbReference type="HOGENOM" id="CLU_029849_4_0_1"/>
<dbReference type="GO" id="GO:0006631">
    <property type="term" value="P:fatty acid metabolic process"/>
    <property type="evidence" value="ECO:0007669"/>
    <property type="project" value="TreeGrafter"/>
</dbReference>
<dbReference type="Gene3D" id="2.60.40.2240">
    <property type="entry name" value="Acyl-CoA thioester hydrolase/BAAT N-terminal domain"/>
    <property type="match status" value="1"/>
</dbReference>
<dbReference type="EMBL" id="KB305732">
    <property type="protein sequence ID" value="ELU00797.1"/>
    <property type="molecule type" value="Genomic_DNA"/>
</dbReference>
<feature type="active site" description="Charge relay system" evidence="2">
    <location>
        <position position="322"/>
    </location>
</feature>
<evidence type="ECO:0000313" key="7">
    <source>
        <dbReference type="Proteomes" id="UP000014760"/>
    </source>
</evidence>
<comment type="similarity">
    <text evidence="1">Belongs to the C/M/P thioester hydrolase family.</text>
</comment>
<feature type="active site" description="Charge relay system" evidence="2">
    <location>
        <position position="355"/>
    </location>
</feature>
<dbReference type="SUPFAM" id="SSF53474">
    <property type="entry name" value="alpha/beta-Hydrolases"/>
    <property type="match status" value="1"/>
</dbReference>
<dbReference type="OMA" id="TPKPVAW"/>